<evidence type="ECO:0000313" key="2">
    <source>
        <dbReference type="EMBL" id="PFK20859.1"/>
    </source>
</evidence>
<evidence type="ECO:0000313" key="3">
    <source>
        <dbReference type="Proteomes" id="UP000224413"/>
    </source>
</evidence>
<reference evidence="2 3" key="1">
    <citation type="submission" date="2017-09" db="EMBL/GenBank/DDBJ databases">
        <title>Large-scale bioinformatics analysis of Bacillus genomes uncovers conserved roles of natural products in bacterial physiology.</title>
        <authorList>
            <consortium name="Agbiome Team Llc"/>
            <person name="Bleich R.M."/>
            <person name="Grubbs K.J."/>
            <person name="Santa Maria K.C."/>
            <person name="Allen S.E."/>
            <person name="Farag S."/>
            <person name="Shank E.A."/>
            <person name="Bowers A."/>
        </authorList>
    </citation>
    <scope>NUCLEOTIDE SEQUENCE [LARGE SCALE GENOMIC DNA]</scope>
    <source>
        <strain evidence="2 3">AFS083741</strain>
    </source>
</reference>
<protein>
    <submittedName>
        <fullName evidence="2">Uncharacterized protein</fullName>
    </submittedName>
</protein>
<comment type="caution">
    <text evidence="2">The sequence shown here is derived from an EMBL/GenBank/DDBJ whole genome shotgun (WGS) entry which is preliminary data.</text>
</comment>
<feature type="region of interest" description="Disordered" evidence="1">
    <location>
        <begin position="1"/>
        <end position="35"/>
    </location>
</feature>
<feature type="compositionally biased region" description="Polar residues" evidence="1">
    <location>
        <begin position="12"/>
        <end position="22"/>
    </location>
</feature>
<dbReference type="EMBL" id="NUWJ01000077">
    <property type="protein sequence ID" value="PFK20859.1"/>
    <property type="molecule type" value="Genomic_DNA"/>
</dbReference>
<gene>
    <name evidence="2" type="ORF">COI98_09465</name>
</gene>
<dbReference type="AlphaFoldDB" id="A0A9X6ZZR8"/>
<dbReference type="Proteomes" id="UP000224413">
    <property type="component" value="Unassembled WGS sequence"/>
</dbReference>
<organism evidence="2 3">
    <name type="scientific">Bacillus cereus</name>
    <dbReference type="NCBI Taxonomy" id="1396"/>
    <lineage>
        <taxon>Bacteria</taxon>
        <taxon>Bacillati</taxon>
        <taxon>Bacillota</taxon>
        <taxon>Bacilli</taxon>
        <taxon>Bacillales</taxon>
        <taxon>Bacillaceae</taxon>
        <taxon>Bacillus</taxon>
        <taxon>Bacillus cereus group</taxon>
    </lineage>
</organism>
<sequence>MFGEGVAEPPSAAQQARGVSSQRRTKKGRTPSSMCEVNDARRADYVVFKTFPLPCYLIHSNRDTRTRKASRFHLV</sequence>
<accession>A0A9X6ZZR8</accession>
<name>A0A9X6ZZR8_BACCE</name>
<proteinExistence type="predicted"/>
<evidence type="ECO:0000256" key="1">
    <source>
        <dbReference type="SAM" id="MobiDB-lite"/>
    </source>
</evidence>